<evidence type="ECO:0000256" key="1">
    <source>
        <dbReference type="ARBA" id="ARBA00004651"/>
    </source>
</evidence>
<keyword evidence="4 7" id="KW-1133">Transmembrane helix</keyword>
<feature type="transmembrane region" description="Helical" evidence="7">
    <location>
        <begin position="274"/>
        <end position="304"/>
    </location>
</feature>
<comment type="subcellular location">
    <subcellularLocation>
        <location evidence="1">Cell membrane</location>
        <topology evidence="1">Multi-pass membrane protein</topology>
    </subcellularLocation>
</comment>
<feature type="domain" description="MacB-like periplasmic core" evidence="9">
    <location>
        <begin position="21"/>
        <end position="240"/>
    </location>
</feature>
<protein>
    <submittedName>
        <fullName evidence="10">Putative ABC transport system permease protein</fullName>
    </submittedName>
</protein>
<reference evidence="10 11" key="1">
    <citation type="submission" date="2016-11" db="EMBL/GenBank/DDBJ databases">
        <authorList>
            <person name="Varghese N."/>
            <person name="Submissions S."/>
        </authorList>
    </citation>
    <scope>NUCLEOTIDE SEQUENCE [LARGE SCALE GENOMIC DNA]</scope>
    <source>
        <strain evidence="10 11">DSM 19027</strain>
    </source>
</reference>
<dbReference type="InterPro" id="IPR025857">
    <property type="entry name" value="MacB_PCD"/>
</dbReference>
<keyword evidence="2" id="KW-1003">Cell membrane</keyword>
<dbReference type="InterPro" id="IPR003838">
    <property type="entry name" value="ABC3_permease_C"/>
</dbReference>
<name>A0A1M6EWX3_9FIRM</name>
<evidence type="ECO:0000259" key="8">
    <source>
        <dbReference type="Pfam" id="PF02687"/>
    </source>
</evidence>
<evidence type="ECO:0000313" key="10">
    <source>
        <dbReference type="EMBL" id="SHI89871.1"/>
    </source>
</evidence>
<organism evidence="10 11">
    <name type="scientific">Thermoclostridium caenicola</name>
    <dbReference type="NCBI Taxonomy" id="659425"/>
    <lineage>
        <taxon>Bacteria</taxon>
        <taxon>Bacillati</taxon>
        <taxon>Bacillota</taxon>
        <taxon>Clostridia</taxon>
        <taxon>Eubacteriales</taxon>
        <taxon>Oscillospiraceae</taxon>
        <taxon>Thermoclostridium</taxon>
    </lineage>
</organism>
<evidence type="ECO:0000256" key="2">
    <source>
        <dbReference type="ARBA" id="ARBA00022475"/>
    </source>
</evidence>
<dbReference type="PANTHER" id="PTHR30572">
    <property type="entry name" value="MEMBRANE COMPONENT OF TRANSPORTER-RELATED"/>
    <property type="match status" value="1"/>
</dbReference>
<feature type="transmembrane region" description="Helical" evidence="7">
    <location>
        <begin position="364"/>
        <end position="387"/>
    </location>
</feature>
<sequence length="404" mass="43818">MNLMENVKMALASIWSNKMRSFLTMLGIIIGISSVIAVVSLGQGGQHTITGEFEKIGANTVLITVDSSKAELSDYITLEDVKQLKEKVPYIRYATPVFQVQGQANSRLKSKRAYIIGGTSDLYQVDNIELAYGRFYNDAEYEEGKPVAIISNSAAKSLFKMEDVVGMTLDIGSDFAKKSFTVIGVVKNQIEMFSDMTNEDNLPAIIYMPATTLKQLFGMYGATTQVYIVADSKENIESAGNLAVKLLENRHGNRGREIYKAEPLMKQLDQINNVLGIFTTFVAAVAAISLLVGGVGVMNIMLVSVTERTREIGIRKAIGARTGHILFQFLTESVIISCIGGILGLIFGIAGAYGLGSIAGISPYISPGTVIIAILFSSAVGIFFGIYPARKAARLDPIEALRYE</sequence>
<dbReference type="Pfam" id="PF12704">
    <property type="entry name" value="MacB_PCD"/>
    <property type="match status" value="1"/>
</dbReference>
<dbReference type="PANTHER" id="PTHR30572:SF4">
    <property type="entry name" value="ABC TRANSPORTER PERMEASE YTRF"/>
    <property type="match status" value="1"/>
</dbReference>
<keyword evidence="11" id="KW-1185">Reference proteome</keyword>
<feature type="domain" description="ABC3 transporter permease C-terminal" evidence="8">
    <location>
        <begin position="284"/>
        <end position="397"/>
    </location>
</feature>
<dbReference type="EMBL" id="FQZP01000014">
    <property type="protein sequence ID" value="SHI89871.1"/>
    <property type="molecule type" value="Genomic_DNA"/>
</dbReference>
<dbReference type="Proteomes" id="UP000324781">
    <property type="component" value="Unassembled WGS sequence"/>
</dbReference>
<evidence type="ECO:0000256" key="4">
    <source>
        <dbReference type="ARBA" id="ARBA00022989"/>
    </source>
</evidence>
<accession>A0A1M6EWX3</accession>
<evidence type="ECO:0000259" key="9">
    <source>
        <dbReference type="Pfam" id="PF12704"/>
    </source>
</evidence>
<gene>
    <name evidence="10" type="ORF">SAMN05444373_101421</name>
</gene>
<dbReference type="GO" id="GO:0022857">
    <property type="term" value="F:transmembrane transporter activity"/>
    <property type="evidence" value="ECO:0007669"/>
    <property type="project" value="TreeGrafter"/>
</dbReference>
<keyword evidence="5 7" id="KW-0472">Membrane</keyword>
<evidence type="ECO:0000256" key="7">
    <source>
        <dbReference type="SAM" id="Phobius"/>
    </source>
</evidence>
<dbReference type="Pfam" id="PF02687">
    <property type="entry name" value="FtsX"/>
    <property type="match status" value="1"/>
</dbReference>
<evidence type="ECO:0000256" key="6">
    <source>
        <dbReference type="ARBA" id="ARBA00038076"/>
    </source>
</evidence>
<dbReference type="GO" id="GO:0005886">
    <property type="term" value="C:plasma membrane"/>
    <property type="evidence" value="ECO:0007669"/>
    <property type="project" value="UniProtKB-SubCell"/>
</dbReference>
<evidence type="ECO:0000313" key="11">
    <source>
        <dbReference type="Proteomes" id="UP000324781"/>
    </source>
</evidence>
<keyword evidence="3 7" id="KW-0812">Transmembrane</keyword>
<evidence type="ECO:0000256" key="5">
    <source>
        <dbReference type="ARBA" id="ARBA00023136"/>
    </source>
</evidence>
<proteinExistence type="inferred from homology"/>
<feature type="transmembrane region" description="Helical" evidence="7">
    <location>
        <begin position="325"/>
        <end position="352"/>
    </location>
</feature>
<dbReference type="OrthoDB" id="9770036at2"/>
<dbReference type="InterPro" id="IPR050250">
    <property type="entry name" value="Macrolide_Exporter_MacB"/>
</dbReference>
<dbReference type="RefSeq" id="WP_149678359.1">
    <property type="nucleotide sequence ID" value="NZ_DAONMB010000004.1"/>
</dbReference>
<evidence type="ECO:0000256" key="3">
    <source>
        <dbReference type="ARBA" id="ARBA00022692"/>
    </source>
</evidence>
<comment type="similarity">
    <text evidence="6">Belongs to the ABC-4 integral membrane protein family.</text>
</comment>
<dbReference type="AlphaFoldDB" id="A0A1M6EWX3"/>